<evidence type="ECO:0000313" key="1">
    <source>
        <dbReference type="EMBL" id="KFO25693.1"/>
    </source>
</evidence>
<dbReference type="EMBL" id="KN123337">
    <property type="protein sequence ID" value="KFO25693.1"/>
    <property type="molecule type" value="Genomic_DNA"/>
</dbReference>
<evidence type="ECO:0000313" key="2">
    <source>
        <dbReference type="Proteomes" id="UP000028990"/>
    </source>
</evidence>
<reference evidence="1 2" key="1">
    <citation type="submission" date="2013-11" db="EMBL/GenBank/DDBJ databases">
        <title>The Damaraland mole rat (Fukomys damarensis) genome and evolution of African mole rats.</title>
        <authorList>
            <person name="Gladyshev V.N."/>
            <person name="Fang X."/>
        </authorList>
    </citation>
    <scope>NUCLEOTIDE SEQUENCE [LARGE SCALE GENOMIC DNA]</scope>
    <source>
        <tissue evidence="1">Liver</tissue>
    </source>
</reference>
<dbReference type="AlphaFoldDB" id="A0A091D5G1"/>
<accession>A0A091D5G1</accession>
<protein>
    <submittedName>
        <fullName evidence="1">Uncharacterized protein</fullName>
    </submittedName>
</protein>
<keyword evidence="2" id="KW-1185">Reference proteome</keyword>
<sequence>MSRSELPADGRREALHNPEQGRIKVKWYESKNQAGKSRVPRKMVSFTGDSPRLCVWARFWKPYKDERSTPSEDAELWWGLHVVLADSAGVWTQKSCRDFKVSGFSHSDRKSRRGCHSVPTVSILAVLLT</sequence>
<name>A0A091D5G1_FUKDA</name>
<gene>
    <name evidence="1" type="ORF">H920_12829</name>
</gene>
<organism evidence="1 2">
    <name type="scientific">Fukomys damarensis</name>
    <name type="common">Damaraland mole rat</name>
    <name type="synonym">Cryptomys damarensis</name>
    <dbReference type="NCBI Taxonomy" id="885580"/>
    <lineage>
        <taxon>Eukaryota</taxon>
        <taxon>Metazoa</taxon>
        <taxon>Chordata</taxon>
        <taxon>Craniata</taxon>
        <taxon>Vertebrata</taxon>
        <taxon>Euteleostomi</taxon>
        <taxon>Mammalia</taxon>
        <taxon>Eutheria</taxon>
        <taxon>Euarchontoglires</taxon>
        <taxon>Glires</taxon>
        <taxon>Rodentia</taxon>
        <taxon>Hystricomorpha</taxon>
        <taxon>Bathyergidae</taxon>
        <taxon>Fukomys</taxon>
    </lineage>
</organism>
<dbReference type="Proteomes" id="UP000028990">
    <property type="component" value="Unassembled WGS sequence"/>
</dbReference>
<proteinExistence type="predicted"/>